<evidence type="ECO:0008006" key="3">
    <source>
        <dbReference type="Google" id="ProtNLM"/>
    </source>
</evidence>
<accession>A0A0A2MU66</accession>
<gene>
    <name evidence="1" type="ORF">Q766_16090</name>
</gene>
<organism evidence="1 2">
    <name type="scientific">Flavobacterium subsaxonicum WB 4.1-42 = DSM 21790</name>
    <dbReference type="NCBI Taxonomy" id="1121898"/>
    <lineage>
        <taxon>Bacteria</taxon>
        <taxon>Pseudomonadati</taxon>
        <taxon>Bacteroidota</taxon>
        <taxon>Flavobacteriia</taxon>
        <taxon>Flavobacteriales</taxon>
        <taxon>Flavobacteriaceae</taxon>
        <taxon>Flavobacterium</taxon>
    </lineage>
</organism>
<proteinExistence type="predicted"/>
<comment type="caution">
    <text evidence="1">The sequence shown here is derived from an EMBL/GenBank/DDBJ whole genome shotgun (WGS) entry which is preliminary data.</text>
</comment>
<protein>
    <recommendedName>
        <fullName evidence="3">TIGR02594 family protein</fullName>
    </recommendedName>
</protein>
<sequence length="181" mass="19926">MIDAKYLCMAQIPGLPKMVVEAFKLGKLNTTELPGTKANPVIIALAKEANVANIYTSDEVAWCAVAHTVLALRAGKTVAFKGYARLRAASFLEFGQPITIPCLGDTLVFKRDGGYHVGLYIAEDTTHYHVAGGNQSNQYNITRIDKKRLLQARRPYYSIGIPQSVKRFFFSPAGEISVNEM</sequence>
<name>A0A0A2MU66_9FLAO</name>
<evidence type="ECO:0000313" key="1">
    <source>
        <dbReference type="EMBL" id="KGO91760.1"/>
    </source>
</evidence>
<dbReference type="EMBL" id="JRLY01000015">
    <property type="protein sequence ID" value="KGO91760.1"/>
    <property type="molecule type" value="Genomic_DNA"/>
</dbReference>
<dbReference type="Proteomes" id="UP000030111">
    <property type="component" value="Unassembled WGS sequence"/>
</dbReference>
<reference evidence="1 2" key="1">
    <citation type="submission" date="2013-09" db="EMBL/GenBank/DDBJ databases">
        <authorList>
            <person name="Zeng Z."/>
            <person name="Chen C."/>
        </authorList>
    </citation>
    <scope>NUCLEOTIDE SEQUENCE [LARGE SCALE GENOMIC DNA]</scope>
    <source>
        <strain evidence="1 2">WB 4.1-42</strain>
    </source>
</reference>
<dbReference type="eggNOG" id="COG0791">
    <property type="taxonomic scope" value="Bacteria"/>
</dbReference>
<keyword evidence="2" id="KW-1185">Reference proteome</keyword>
<dbReference type="STRING" id="1121898.GCA_000422725_03698"/>
<dbReference type="AlphaFoldDB" id="A0A0A2MU66"/>
<evidence type="ECO:0000313" key="2">
    <source>
        <dbReference type="Proteomes" id="UP000030111"/>
    </source>
</evidence>